<gene>
    <name evidence="1" type="ORF">H5410_063617</name>
</gene>
<feature type="non-terminal residue" evidence="1">
    <location>
        <position position="1"/>
    </location>
</feature>
<reference evidence="1 2" key="1">
    <citation type="submission" date="2020-09" db="EMBL/GenBank/DDBJ databases">
        <title>De no assembly of potato wild relative species, Solanum commersonii.</title>
        <authorList>
            <person name="Cho K."/>
        </authorList>
    </citation>
    <scope>NUCLEOTIDE SEQUENCE [LARGE SCALE GENOMIC DNA]</scope>
    <source>
        <strain evidence="1">LZ3.2</strain>
        <tissue evidence="1">Leaf</tissue>
    </source>
</reference>
<sequence length="128" mass="15019">MGALFDKIGNRDQSDLRDQIYSIFESPIFELYSTEQRIKATMYGTRASDVELAAARKLAETWPSGYLQFVMLVFSSKMRRLEALIMNQSLHMKYHFLLQQENSVEFFKRTQSSVFARERCPSFQNLIE</sequence>
<accession>A0A9J5WDQ1</accession>
<protein>
    <submittedName>
        <fullName evidence="1">Uncharacterized protein</fullName>
    </submittedName>
</protein>
<comment type="caution">
    <text evidence="1">The sequence shown here is derived from an EMBL/GenBank/DDBJ whole genome shotgun (WGS) entry which is preliminary data.</text>
</comment>
<organism evidence="1 2">
    <name type="scientific">Solanum commersonii</name>
    <name type="common">Commerson's wild potato</name>
    <name type="synonym">Commerson's nightshade</name>
    <dbReference type="NCBI Taxonomy" id="4109"/>
    <lineage>
        <taxon>Eukaryota</taxon>
        <taxon>Viridiplantae</taxon>
        <taxon>Streptophyta</taxon>
        <taxon>Embryophyta</taxon>
        <taxon>Tracheophyta</taxon>
        <taxon>Spermatophyta</taxon>
        <taxon>Magnoliopsida</taxon>
        <taxon>eudicotyledons</taxon>
        <taxon>Gunneridae</taxon>
        <taxon>Pentapetalae</taxon>
        <taxon>asterids</taxon>
        <taxon>lamiids</taxon>
        <taxon>Solanales</taxon>
        <taxon>Solanaceae</taxon>
        <taxon>Solanoideae</taxon>
        <taxon>Solaneae</taxon>
        <taxon>Solanum</taxon>
    </lineage>
</organism>
<proteinExistence type="predicted"/>
<name>A0A9J5WDQ1_SOLCO</name>
<keyword evidence="2" id="KW-1185">Reference proteome</keyword>
<evidence type="ECO:0000313" key="1">
    <source>
        <dbReference type="EMBL" id="KAG5573851.1"/>
    </source>
</evidence>
<dbReference type="EMBL" id="JACXVP010000012">
    <property type="protein sequence ID" value="KAG5573851.1"/>
    <property type="molecule type" value="Genomic_DNA"/>
</dbReference>
<dbReference type="AlphaFoldDB" id="A0A9J5WDQ1"/>
<evidence type="ECO:0000313" key="2">
    <source>
        <dbReference type="Proteomes" id="UP000824120"/>
    </source>
</evidence>
<dbReference type="Proteomes" id="UP000824120">
    <property type="component" value="Chromosome 12"/>
</dbReference>